<accession>A0A0A9EZW9</accession>
<protein>
    <submittedName>
        <fullName evidence="1">Uncharacterized protein</fullName>
    </submittedName>
</protein>
<reference evidence="1" key="2">
    <citation type="journal article" date="2015" name="Data Brief">
        <title>Shoot transcriptome of the giant reed, Arundo donax.</title>
        <authorList>
            <person name="Barrero R.A."/>
            <person name="Guerrero F.D."/>
            <person name="Moolhuijzen P."/>
            <person name="Goolsby J.A."/>
            <person name="Tidwell J."/>
            <person name="Bellgard S.E."/>
            <person name="Bellgard M.I."/>
        </authorList>
    </citation>
    <scope>NUCLEOTIDE SEQUENCE</scope>
    <source>
        <tissue evidence="1">Shoot tissue taken approximately 20 cm above the soil surface</tissue>
    </source>
</reference>
<organism evidence="1">
    <name type="scientific">Arundo donax</name>
    <name type="common">Giant reed</name>
    <name type="synonym">Donax arundinaceus</name>
    <dbReference type="NCBI Taxonomy" id="35708"/>
    <lineage>
        <taxon>Eukaryota</taxon>
        <taxon>Viridiplantae</taxon>
        <taxon>Streptophyta</taxon>
        <taxon>Embryophyta</taxon>
        <taxon>Tracheophyta</taxon>
        <taxon>Spermatophyta</taxon>
        <taxon>Magnoliopsida</taxon>
        <taxon>Liliopsida</taxon>
        <taxon>Poales</taxon>
        <taxon>Poaceae</taxon>
        <taxon>PACMAD clade</taxon>
        <taxon>Arundinoideae</taxon>
        <taxon>Arundineae</taxon>
        <taxon>Arundo</taxon>
    </lineage>
</organism>
<reference evidence="1" key="1">
    <citation type="submission" date="2014-09" db="EMBL/GenBank/DDBJ databases">
        <authorList>
            <person name="Magalhaes I.L.F."/>
            <person name="Oliveira U."/>
            <person name="Santos F.R."/>
            <person name="Vidigal T.H.D.A."/>
            <person name="Brescovit A.D."/>
            <person name="Santos A.J."/>
        </authorList>
    </citation>
    <scope>NUCLEOTIDE SEQUENCE</scope>
    <source>
        <tissue evidence="1">Shoot tissue taken approximately 20 cm above the soil surface</tissue>
    </source>
</reference>
<dbReference type="EMBL" id="GBRH01191566">
    <property type="protein sequence ID" value="JAE06330.1"/>
    <property type="molecule type" value="Transcribed_RNA"/>
</dbReference>
<evidence type="ECO:0000313" key="1">
    <source>
        <dbReference type="EMBL" id="JAE06330.1"/>
    </source>
</evidence>
<proteinExistence type="predicted"/>
<name>A0A0A9EZW9_ARUDO</name>
<sequence>MLVLLLFLYPVGATPEAISYGSQLMPDQICIKSQ</sequence>
<dbReference type="AlphaFoldDB" id="A0A0A9EZW9"/>